<keyword evidence="2" id="KW-1185">Reference proteome</keyword>
<protein>
    <recommendedName>
        <fullName evidence="3">ATP-binding protein</fullName>
    </recommendedName>
</protein>
<dbReference type="SUPFAM" id="SSF52540">
    <property type="entry name" value="P-loop containing nucleoside triphosphate hydrolases"/>
    <property type="match status" value="1"/>
</dbReference>
<proteinExistence type="predicted"/>
<name>M7NR81_9BACT</name>
<dbReference type="STRING" id="1279009.ADICEAN_03856"/>
<gene>
    <name evidence="1" type="ORF">ADICEAN_03856</name>
</gene>
<sequence length="604" mass="68578">MQLGLPARVQTLKDPFQEVLASLPAQSTLNQLPEGAEAGPLPPDRLVTFNPRELAGLELLPQTVRSLTQKSNEVRQQLEEIRQRLGEVPEAALYKLTEAQAFLEQQPGQEEQARSIALEGIDHARQQINALGDRLQQLTTTIWQELEQLVVQMSNHLLQLSNPEMAISLQQHLQRKKSRKQKAAEQKRNSLSNTPLRRLQARLQQRLKTAGQEQHRFWAQLGLEEPLASSPSAPALPDYLAEKEQALQRLPFVYQRLFTPEPLPDELLLVGRTAERHELQEASRRWQQGVFSSLLLVGEGGSGSSSLLSLFAKKLPPDTPLARLPLQAGIDNRVALARQLAPLLGLPEHTAWEALQAWLRQPPAPQVVVVEDIQYLFRRWMGGLALMHDFLDLVAGSSRQVLWLCSCSLYAWKYLHRTLEDAQAWSRVVELQPFSQAELRELIMRRHLLSGYQLQYEPGPQEQRQPISSLPAEEKQALLEETLFTNMHRFAQGSLRLALLYWQWSAVAVSKTTITLRASLPGEPVLPEQLQPNSYFMLQALLLHGQLTAPELCRILNQPERHCRSQLQLLHKLQLILEQGSGYTLNPLLYRLVVTVLKQKNLLH</sequence>
<evidence type="ECO:0000313" key="1">
    <source>
        <dbReference type="EMBL" id="EMR01024.1"/>
    </source>
</evidence>
<evidence type="ECO:0000313" key="2">
    <source>
        <dbReference type="Proteomes" id="UP000011910"/>
    </source>
</evidence>
<accession>M7NR81</accession>
<dbReference type="eggNOG" id="COG1672">
    <property type="taxonomic scope" value="Bacteria"/>
</dbReference>
<comment type="caution">
    <text evidence="1">The sequence shown here is derived from an EMBL/GenBank/DDBJ whole genome shotgun (WGS) entry which is preliminary data.</text>
</comment>
<reference evidence="1 2" key="1">
    <citation type="journal article" date="2013" name="Genome Announc.">
        <title>Draft Genome Sequence of Cesiribacter andamanensis Strain AMV16T, Isolated from a Soil Sample from a Mud Volcano in the Andaman Islands, India.</title>
        <authorList>
            <person name="Shivaji S."/>
            <person name="Ara S."/>
            <person name="Begum Z."/>
            <person name="Srinivas T.N."/>
            <person name="Singh A."/>
            <person name="Kumar Pinnaka A."/>
        </authorList>
    </citation>
    <scope>NUCLEOTIDE SEQUENCE [LARGE SCALE GENOMIC DNA]</scope>
    <source>
        <strain evidence="1 2">AMV16</strain>
    </source>
</reference>
<dbReference type="OrthoDB" id="1109088at2"/>
<organism evidence="1 2">
    <name type="scientific">Cesiribacter andamanensis AMV16</name>
    <dbReference type="NCBI Taxonomy" id="1279009"/>
    <lineage>
        <taxon>Bacteria</taxon>
        <taxon>Pseudomonadati</taxon>
        <taxon>Bacteroidota</taxon>
        <taxon>Cytophagia</taxon>
        <taxon>Cytophagales</taxon>
        <taxon>Cesiribacteraceae</taxon>
        <taxon>Cesiribacter</taxon>
    </lineage>
</organism>
<dbReference type="EMBL" id="AODQ01000154">
    <property type="protein sequence ID" value="EMR01024.1"/>
    <property type="molecule type" value="Genomic_DNA"/>
</dbReference>
<dbReference type="AlphaFoldDB" id="M7NR81"/>
<dbReference type="InterPro" id="IPR027417">
    <property type="entry name" value="P-loop_NTPase"/>
</dbReference>
<dbReference type="Proteomes" id="UP000011910">
    <property type="component" value="Unassembled WGS sequence"/>
</dbReference>
<evidence type="ECO:0008006" key="3">
    <source>
        <dbReference type="Google" id="ProtNLM"/>
    </source>
</evidence>
<dbReference type="RefSeq" id="WP_009197235.1">
    <property type="nucleotide sequence ID" value="NZ_AODQ01000154.1"/>
</dbReference>